<feature type="domain" description="Ancillary SecYEG translocon subunit/Cell division coordinator CpoB TPR" evidence="10">
    <location>
        <begin position="16"/>
        <end position="208"/>
    </location>
</feature>
<keyword evidence="6" id="KW-0143">Chaperone</keyword>
<evidence type="ECO:0000256" key="7">
    <source>
        <dbReference type="ARBA" id="ARBA00024197"/>
    </source>
</evidence>
<gene>
    <name evidence="11" type="ORF">NQT62_05260</name>
</gene>
<comment type="subcellular location">
    <subcellularLocation>
        <location evidence="1">Cell membrane</location>
        <topology evidence="1">Single-pass type II membrane protein</topology>
    </subcellularLocation>
</comment>
<evidence type="ECO:0000256" key="9">
    <source>
        <dbReference type="SAM" id="Phobius"/>
    </source>
</evidence>
<dbReference type="RefSeq" id="WP_256763612.1">
    <property type="nucleotide sequence ID" value="NZ_JANIGO010000002.1"/>
</dbReference>
<sequence>MSRYTLEEEEQIANFKAFWNKYGNFILTVLIVVFGSFAANNGWKWWQARESAAAVAPYEKLEKALTDGDLALASQIQNTLSADHARSPYAQRGAVLMARALFAKGQINEAKTQLEWAVEHARQDEFTATASLMLSGLLLDDKQYDKAAALLEKHYPGFEGLFHDRKGDIALARGDSATAKAEYDEAVKTIQPDSPWKPVIERKLAALPKTGDKAQ</sequence>
<feature type="transmembrane region" description="Helical" evidence="9">
    <location>
        <begin position="22"/>
        <end position="39"/>
    </location>
</feature>
<dbReference type="Proteomes" id="UP001204142">
    <property type="component" value="Unassembled WGS sequence"/>
</dbReference>
<reference evidence="11 12" key="1">
    <citation type="submission" date="2022-07" db="EMBL/GenBank/DDBJ databases">
        <authorList>
            <person name="Xamxidin M."/>
            <person name="Wu M."/>
        </authorList>
    </citation>
    <scope>NUCLEOTIDE SEQUENCE [LARGE SCALE GENOMIC DNA]</scope>
    <source>
        <strain evidence="11 12">NBRC 111650</strain>
    </source>
</reference>
<keyword evidence="12" id="KW-1185">Reference proteome</keyword>
<evidence type="ECO:0000256" key="8">
    <source>
        <dbReference type="ARBA" id="ARBA00024235"/>
    </source>
</evidence>
<name>A0ABT1WE97_9BURK</name>
<dbReference type="InterPro" id="IPR018704">
    <property type="entry name" value="SecYEG/CpoB_TPR"/>
</dbReference>
<proteinExistence type="inferred from homology"/>
<organism evidence="11 12">
    <name type="scientific">Limnobacter humi</name>
    <dbReference type="NCBI Taxonomy" id="1778671"/>
    <lineage>
        <taxon>Bacteria</taxon>
        <taxon>Pseudomonadati</taxon>
        <taxon>Pseudomonadota</taxon>
        <taxon>Betaproteobacteria</taxon>
        <taxon>Burkholderiales</taxon>
        <taxon>Burkholderiaceae</taxon>
        <taxon>Limnobacter</taxon>
    </lineage>
</organism>
<keyword evidence="4 9" id="KW-1133">Transmembrane helix</keyword>
<dbReference type="PANTHER" id="PTHR38035">
    <property type="entry name" value="UPF0070 PROTEIN YFGM"/>
    <property type="match status" value="1"/>
</dbReference>
<comment type="caution">
    <text evidence="11">The sequence shown here is derived from an EMBL/GenBank/DDBJ whole genome shotgun (WGS) entry which is preliminary data.</text>
</comment>
<keyword evidence="3 9" id="KW-0812">Transmembrane</keyword>
<dbReference type="PANTHER" id="PTHR38035:SF1">
    <property type="entry name" value="ANCILLARY SECYEG TRANSLOCON SUBUNIT"/>
    <property type="match status" value="1"/>
</dbReference>
<evidence type="ECO:0000313" key="11">
    <source>
        <dbReference type="EMBL" id="MCQ8895846.1"/>
    </source>
</evidence>
<accession>A0ABT1WE97</accession>
<evidence type="ECO:0000259" key="10">
    <source>
        <dbReference type="Pfam" id="PF09976"/>
    </source>
</evidence>
<evidence type="ECO:0000256" key="5">
    <source>
        <dbReference type="ARBA" id="ARBA00023136"/>
    </source>
</evidence>
<evidence type="ECO:0000256" key="4">
    <source>
        <dbReference type="ARBA" id="ARBA00022989"/>
    </source>
</evidence>
<keyword evidence="5 9" id="KW-0472">Membrane</keyword>
<dbReference type="Gene3D" id="1.25.40.10">
    <property type="entry name" value="Tetratricopeptide repeat domain"/>
    <property type="match status" value="1"/>
</dbReference>
<dbReference type="Pfam" id="PF09976">
    <property type="entry name" value="TPR_21"/>
    <property type="match status" value="1"/>
</dbReference>
<evidence type="ECO:0000256" key="2">
    <source>
        <dbReference type="ARBA" id="ARBA00022475"/>
    </source>
</evidence>
<dbReference type="EMBL" id="JANIGO010000002">
    <property type="protein sequence ID" value="MCQ8895846.1"/>
    <property type="molecule type" value="Genomic_DNA"/>
</dbReference>
<comment type="similarity">
    <text evidence="7">Belongs to the YfgM family.</text>
</comment>
<evidence type="ECO:0000256" key="1">
    <source>
        <dbReference type="ARBA" id="ARBA00004401"/>
    </source>
</evidence>
<dbReference type="InterPro" id="IPR011990">
    <property type="entry name" value="TPR-like_helical_dom_sf"/>
</dbReference>
<dbReference type="InterPro" id="IPR026039">
    <property type="entry name" value="YfgM"/>
</dbReference>
<dbReference type="PIRSF" id="PIRSF006170">
    <property type="entry name" value="YfgM"/>
    <property type="match status" value="1"/>
</dbReference>
<keyword evidence="2" id="KW-1003">Cell membrane</keyword>
<evidence type="ECO:0000313" key="12">
    <source>
        <dbReference type="Proteomes" id="UP001204142"/>
    </source>
</evidence>
<evidence type="ECO:0000256" key="6">
    <source>
        <dbReference type="ARBA" id="ARBA00023186"/>
    </source>
</evidence>
<dbReference type="SUPFAM" id="SSF48452">
    <property type="entry name" value="TPR-like"/>
    <property type="match status" value="1"/>
</dbReference>
<protein>
    <recommendedName>
        <fullName evidence="8">Ancillary SecYEG translocon subunit</fullName>
    </recommendedName>
</protein>
<evidence type="ECO:0000256" key="3">
    <source>
        <dbReference type="ARBA" id="ARBA00022692"/>
    </source>
</evidence>